<dbReference type="OrthoDB" id="5397846at2759"/>
<evidence type="ECO:0000256" key="1">
    <source>
        <dbReference type="SAM" id="MobiDB-lite"/>
    </source>
</evidence>
<keyword evidence="4" id="KW-1185">Reference proteome</keyword>
<feature type="region of interest" description="Disordered" evidence="1">
    <location>
        <begin position="1"/>
        <end position="34"/>
    </location>
</feature>
<dbReference type="PANTHER" id="PTHR38790">
    <property type="entry name" value="2EXR DOMAIN-CONTAINING PROTEIN-RELATED"/>
    <property type="match status" value="1"/>
</dbReference>
<proteinExistence type="predicted"/>
<evidence type="ECO:0000313" key="3">
    <source>
        <dbReference type="EMBL" id="OCK79626.1"/>
    </source>
</evidence>
<evidence type="ECO:0000259" key="2">
    <source>
        <dbReference type="Pfam" id="PF24864"/>
    </source>
</evidence>
<feature type="domain" description="DUF7730" evidence="2">
    <location>
        <begin position="59"/>
        <end position="181"/>
    </location>
</feature>
<dbReference type="EMBL" id="KV744995">
    <property type="protein sequence ID" value="OCK79626.1"/>
    <property type="molecule type" value="Genomic_DNA"/>
</dbReference>
<name>A0A8E2E8Z8_9PEZI</name>
<dbReference type="AlphaFoldDB" id="A0A8E2E8Z8"/>
<dbReference type="Proteomes" id="UP000250266">
    <property type="component" value="Unassembled WGS sequence"/>
</dbReference>
<gene>
    <name evidence="3" type="ORF">K432DRAFT_354524</name>
</gene>
<evidence type="ECO:0000313" key="4">
    <source>
        <dbReference type="Proteomes" id="UP000250266"/>
    </source>
</evidence>
<organism evidence="3 4">
    <name type="scientific">Lepidopterella palustris CBS 459.81</name>
    <dbReference type="NCBI Taxonomy" id="1314670"/>
    <lineage>
        <taxon>Eukaryota</taxon>
        <taxon>Fungi</taxon>
        <taxon>Dikarya</taxon>
        <taxon>Ascomycota</taxon>
        <taxon>Pezizomycotina</taxon>
        <taxon>Dothideomycetes</taxon>
        <taxon>Pleosporomycetidae</taxon>
        <taxon>Mytilinidiales</taxon>
        <taxon>Argynnaceae</taxon>
        <taxon>Lepidopterella</taxon>
    </lineage>
</organism>
<dbReference type="InterPro" id="IPR056632">
    <property type="entry name" value="DUF7730"/>
</dbReference>
<feature type="compositionally biased region" description="Polar residues" evidence="1">
    <location>
        <begin position="1"/>
        <end position="10"/>
    </location>
</feature>
<accession>A0A8E2E8Z8</accession>
<dbReference type="Pfam" id="PF24864">
    <property type="entry name" value="DUF7730"/>
    <property type="match status" value="1"/>
</dbReference>
<sequence length="316" mass="36836">MADSSITPSAYSKRKRPQISYYEGDTDDDDWYKSDDSIDEFSPNKVRPQPLPKHKIFPFLSLPAELRNLIYGYALVDDFGVFLRSKTKHYRRTVERGISDGLAYSLSRYSRRRRYLPQPMETIEPEFTLPSFLVLNRQIYTEALPILYSNKFILEDTTALHAFIANLTPTNRALLENITIRRWGCTKSHKALNHPGLTMLVGCVNLKHLSFDCRIGLARGPKRIARQIYRDGFHWFEAVGTAKGKFDAAVELVDLCAENWQRAYWQRAYWRREQDQFGQTADENLGIFRDELRKLLSEGMGKKRRTRKSRKKANKV</sequence>
<protein>
    <recommendedName>
        <fullName evidence="2">DUF7730 domain-containing protein</fullName>
    </recommendedName>
</protein>
<reference evidence="3 4" key="1">
    <citation type="journal article" date="2016" name="Nat. Commun.">
        <title>Ectomycorrhizal ecology is imprinted in the genome of the dominant symbiotic fungus Cenococcum geophilum.</title>
        <authorList>
            <consortium name="DOE Joint Genome Institute"/>
            <person name="Peter M."/>
            <person name="Kohler A."/>
            <person name="Ohm R.A."/>
            <person name="Kuo A."/>
            <person name="Krutzmann J."/>
            <person name="Morin E."/>
            <person name="Arend M."/>
            <person name="Barry K.W."/>
            <person name="Binder M."/>
            <person name="Choi C."/>
            <person name="Clum A."/>
            <person name="Copeland A."/>
            <person name="Grisel N."/>
            <person name="Haridas S."/>
            <person name="Kipfer T."/>
            <person name="LaButti K."/>
            <person name="Lindquist E."/>
            <person name="Lipzen A."/>
            <person name="Maire R."/>
            <person name="Meier B."/>
            <person name="Mihaltcheva S."/>
            <person name="Molinier V."/>
            <person name="Murat C."/>
            <person name="Poggeler S."/>
            <person name="Quandt C.A."/>
            <person name="Sperisen C."/>
            <person name="Tritt A."/>
            <person name="Tisserant E."/>
            <person name="Crous P.W."/>
            <person name="Henrissat B."/>
            <person name="Nehls U."/>
            <person name="Egli S."/>
            <person name="Spatafora J.W."/>
            <person name="Grigoriev I.V."/>
            <person name="Martin F.M."/>
        </authorList>
    </citation>
    <scope>NUCLEOTIDE SEQUENCE [LARGE SCALE GENOMIC DNA]</scope>
    <source>
        <strain evidence="3 4">CBS 459.81</strain>
    </source>
</reference>